<dbReference type="EMBL" id="CAXITT010000488">
    <property type="protein sequence ID" value="CAL1542487.1"/>
    <property type="molecule type" value="Genomic_DNA"/>
</dbReference>
<reference evidence="2 3" key="1">
    <citation type="submission" date="2024-04" db="EMBL/GenBank/DDBJ databases">
        <authorList>
            <consortium name="Genoscope - CEA"/>
            <person name="William W."/>
        </authorList>
    </citation>
    <scope>NUCLEOTIDE SEQUENCE [LARGE SCALE GENOMIC DNA]</scope>
</reference>
<gene>
    <name evidence="2" type="ORF">GSLYS_00016064001</name>
</gene>
<keyword evidence="1" id="KW-1133">Transmembrane helix</keyword>
<evidence type="ECO:0000313" key="3">
    <source>
        <dbReference type="Proteomes" id="UP001497497"/>
    </source>
</evidence>
<dbReference type="AlphaFoldDB" id="A0AAV2I6X8"/>
<keyword evidence="1" id="KW-0812">Transmembrane</keyword>
<evidence type="ECO:0000256" key="1">
    <source>
        <dbReference type="SAM" id="Phobius"/>
    </source>
</evidence>
<sequence length="210" mass="23071">MMNVRNSSDVLNNTMATENSTVQKVLFQTYTVTSRILSTLLSTTVPVKTTSLPSAYFETTESFNIFNDSDYSYDQLLNSSRLSPDTSGPPTNTPLTAPELALVTVNNSVAWSTRERVVHNLGSSHTDELAWLIPAVVGAVFVMVFLAFLFFYGVKAFELMVSRCCYRSFGCCKPGSNGSIGDETQALTANMAHSSTELKAYNSHSDSYYD</sequence>
<protein>
    <submittedName>
        <fullName evidence="2">Uncharacterized protein</fullName>
    </submittedName>
</protein>
<organism evidence="2 3">
    <name type="scientific">Lymnaea stagnalis</name>
    <name type="common">Great pond snail</name>
    <name type="synonym">Helix stagnalis</name>
    <dbReference type="NCBI Taxonomy" id="6523"/>
    <lineage>
        <taxon>Eukaryota</taxon>
        <taxon>Metazoa</taxon>
        <taxon>Spiralia</taxon>
        <taxon>Lophotrochozoa</taxon>
        <taxon>Mollusca</taxon>
        <taxon>Gastropoda</taxon>
        <taxon>Heterobranchia</taxon>
        <taxon>Euthyneura</taxon>
        <taxon>Panpulmonata</taxon>
        <taxon>Hygrophila</taxon>
        <taxon>Lymnaeoidea</taxon>
        <taxon>Lymnaeidae</taxon>
        <taxon>Lymnaea</taxon>
    </lineage>
</organism>
<keyword evidence="1" id="KW-0472">Membrane</keyword>
<proteinExistence type="predicted"/>
<name>A0AAV2I6X8_LYMST</name>
<evidence type="ECO:0000313" key="2">
    <source>
        <dbReference type="EMBL" id="CAL1542487.1"/>
    </source>
</evidence>
<dbReference type="Proteomes" id="UP001497497">
    <property type="component" value="Unassembled WGS sequence"/>
</dbReference>
<accession>A0AAV2I6X8</accession>
<comment type="caution">
    <text evidence="2">The sequence shown here is derived from an EMBL/GenBank/DDBJ whole genome shotgun (WGS) entry which is preliminary data.</text>
</comment>
<feature type="transmembrane region" description="Helical" evidence="1">
    <location>
        <begin position="129"/>
        <end position="153"/>
    </location>
</feature>
<keyword evidence="3" id="KW-1185">Reference proteome</keyword>